<keyword evidence="2 8" id="KW-0808">Transferase</keyword>
<evidence type="ECO:0000256" key="7">
    <source>
        <dbReference type="ARBA" id="ARBA00023160"/>
    </source>
</evidence>
<organism evidence="10 11">
    <name type="scientific">Salinibacillus kushneri</name>
    <dbReference type="NCBI Taxonomy" id="237682"/>
    <lineage>
        <taxon>Bacteria</taxon>
        <taxon>Bacillati</taxon>
        <taxon>Bacillota</taxon>
        <taxon>Bacilli</taxon>
        <taxon>Bacillales</taxon>
        <taxon>Bacillaceae</taxon>
        <taxon>Salinibacillus</taxon>
    </lineage>
</organism>
<evidence type="ECO:0000256" key="2">
    <source>
        <dbReference type="ARBA" id="ARBA00022679"/>
    </source>
</evidence>
<keyword evidence="11" id="KW-1185">Reference proteome</keyword>
<comment type="subcellular location">
    <subcellularLocation>
        <location evidence="8">Cytoplasm</location>
    </subcellularLocation>
</comment>
<dbReference type="HAMAP" id="MF_00101">
    <property type="entry name" value="AcpS"/>
    <property type="match status" value="1"/>
</dbReference>
<evidence type="ECO:0000313" key="11">
    <source>
        <dbReference type="Proteomes" id="UP000199095"/>
    </source>
</evidence>
<keyword evidence="5 8" id="KW-0460">Magnesium</keyword>
<keyword evidence="7 8" id="KW-0275">Fatty acid biosynthesis</keyword>
<protein>
    <recommendedName>
        <fullName evidence="8">Holo-[acyl-carrier-protein] synthase</fullName>
        <shortName evidence="8">Holo-ACP synthase</shortName>
        <ecNumber evidence="8">2.7.8.7</ecNumber>
    </recommendedName>
    <alternativeName>
        <fullName evidence="8">4'-phosphopantetheinyl transferase AcpS</fullName>
    </alternativeName>
</protein>
<comment type="catalytic activity">
    <reaction evidence="8">
        <text>apo-[ACP] + CoA = holo-[ACP] + adenosine 3',5'-bisphosphate + H(+)</text>
        <dbReference type="Rhea" id="RHEA:12068"/>
        <dbReference type="Rhea" id="RHEA-COMP:9685"/>
        <dbReference type="Rhea" id="RHEA-COMP:9690"/>
        <dbReference type="ChEBI" id="CHEBI:15378"/>
        <dbReference type="ChEBI" id="CHEBI:29999"/>
        <dbReference type="ChEBI" id="CHEBI:57287"/>
        <dbReference type="ChEBI" id="CHEBI:58343"/>
        <dbReference type="ChEBI" id="CHEBI:64479"/>
        <dbReference type="EC" id="2.7.8.7"/>
    </reaction>
</comment>
<evidence type="ECO:0000256" key="5">
    <source>
        <dbReference type="ARBA" id="ARBA00022842"/>
    </source>
</evidence>
<dbReference type="InterPro" id="IPR037143">
    <property type="entry name" value="4-PPantetheinyl_Trfase_dom_sf"/>
</dbReference>
<dbReference type="InterPro" id="IPR008278">
    <property type="entry name" value="4-PPantetheinyl_Trfase_dom"/>
</dbReference>
<keyword evidence="6 8" id="KW-0443">Lipid metabolism</keyword>
<evidence type="ECO:0000256" key="8">
    <source>
        <dbReference type="HAMAP-Rule" id="MF_00101"/>
    </source>
</evidence>
<dbReference type="GO" id="GO:0000287">
    <property type="term" value="F:magnesium ion binding"/>
    <property type="evidence" value="ECO:0007669"/>
    <property type="project" value="UniProtKB-UniRule"/>
</dbReference>
<comment type="cofactor">
    <cofactor evidence="8">
        <name>Mg(2+)</name>
        <dbReference type="ChEBI" id="CHEBI:18420"/>
    </cofactor>
</comment>
<dbReference type="OrthoDB" id="517356at2"/>
<feature type="domain" description="4'-phosphopantetheinyl transferase" evidence="9">
    <location>
        <begin position="4"/>
        <end position="105"/>
    </location>
</feature>
<evidence type="ECO:0000256" key="1">
    <source>
        <dbReference type="ARBA" id="ARBA00022516"/>
    </source>
</evidence>
<dbReference type="AlphaFoldDB" id="A0A1I0BH63"/>
<accession>A0A1I0BH63</accession>
<dbReference type="GO" id="GO:0005737">
    <property type="term" value="C:cytoplasm"/>
    <property type="evidence" value="ECO:0007669"/>
    <property type="project" value="UniProtKB-SubCell"/>
</dbReference>
<reference evidence="11" key="1">
    <citation type="submission" date="2016-10" db="EMBL/GenBank/DDBJ databases">
        <authorList>
            <person name="Varghese N."/>
            <person name="Submissions S."/>
        </authorList>
    </citation>
    <scope>NUCLEOTIDE SEQUENCE [LARGE SCALE GENOMIC DNA]</scope>
    <source>
        <strain evidence="11">CGMCC 1.3566</strain>
    </source>
</reference>
<dbReference type="InterPro" id="IPR004568">
    <property type="entry name" value="Ppantetheine-prot_Trfase_dom"/>
</dbReference>
<dbReference type="EMBL" id="FOHJ01000002">
    <property type="protein sequence ID" value="SET06326.1"/>
    <property type="molecule type" value="Genomic_DNA"/>
</dbReference>
<dbReference type="EC" id="2.7.8.7" evidence="8"/>
<comment type="function">
    <text evidence="8">Transfers the 4'-phosphopantetheine moiety from coenzyme A to a Ser of acyl-carrier-protein.</text>
</comment>
<dbReference type="GO" id="GO:0008897">
    <property type="term" value="F:holo-[acyl-carrier-protein] synthase activity"/>
    <property type="evidence" value="ECO:0007669"/>
    <property type="project" value="UniProtKB-UniRule"/>
</dbReference>
<keyword evidence="4 8" id="KW-0276">Fatty acid metabolism</keyword>
<evidence type="ECO:0000256" key="3">
    <source>
        <dbReference type="ARBA" id="ARBA00022723"/>
    </source>
</evidence>
<evidence type="ECO:0000259" key="9">
    <source>
        <dbReference type="Pfam" id="PF01648"/>
    </source>
</evidence>
<gene>
    <name evidence="8" type="primary">acpS</name>
    <name evidence="10" type="ORF">SAMN05421676_102475</name>
</gene>
<dbReference type="InterPro" id="IPR002582">
    <property type="entry name" value="ACPS"/>
</dbReference>
<dbReference type="STRING" id="237682.SAMN05421676_102475"/>
<comment type="similarity">
    <text evidence="8">Belongs to the P-Pant transferase superfamily. AcpS family.</text>
</comment>
<evidence type="ECO:0000256" key="6">
    <source>
        <dbReference type="ARBA" id="ARBA00023098"/>
    </source>
</evidence>
<dbReference type="Proteomes" id="UP000199095">
    <property type="component" value="Unassembled WGS sequence"/>
</dbReference>
<keyword evidence="8" id="KW-0963">Cytoplasm</keyword>
<dbReference type="SUPFAM" id="SSF56214">
    <property type="entry name" value="4'-phosphopantetheinyl transferase"/>
    <property type="match status" value="1"/>
</dbReference>
<keyword evidence="1 8" id="KW-0444">Lipid biosynthesis</keyword>
<evidence type="ECO:0000313" key="10">
    <source>
        <dbReference type="EMBL" id="SET06326.1"/>
    </source>
</evidence>
<dbReference type="Pfam" id="PF01648">
    <property type="entry name" value="ACPS"/>
    <property type="match status" value="1"/>
</dbReference>
<evidence type="ECO:0000256" key="4">
    <source>
        <dbReference type="ARBA" id="ARBA00022832"/>
    </source>
</evidence>
<sequence>MIKGLGVDLSEINRIEKAVKRNHRFPKRILSDREMELFEGLTSWKRKVEFVAGRFAAKEAYSKAQGTGIGKEYSFQDIEILPNFQGKPEVFVKGRKEEGTLVSISHSTEIVIAEVVIQEG</sequence>
<dbReference type="GO" id="GO:0006633">
    <property type="term" value="P:fatty acid biosynthetic process"/>
    <property type="evidence" value="ECO:0007669"/>
    <property type="project" value="UniProtKB-UniRule"/>
</dbReference>
<dbReference type="NCBIfam" id="TIGR00556">
    <property type="entry name" value="pantethn_trn"/>
    <property type="match status" value="1"/>
</dbReference>
<dbReference type="RefSeq" id="WP_093132447.1">
    <property type="nucleotide sequence ID" value="NZ_FOHJ01000002.1"/>
</dbReference>
<proteinExistence type="inferred from homology"/>
<name>A0A1I0BH63_9BACI</name>
<keyword evidence="3 8" id="KW-0479">Metal-binding</keyword>
<feature type="binding site" evidence="8">
    <location>
        <position position="59"/>
    </location>
    <ligand>
        <name>Mg(2+)</name>
        <dbReference type="ChEBI" id="CHEBI:18420"/>
    </ligand>
</feature>
<feature type="binding site" evidence="8">
    <location>
        <position position="8"/>
    </location>
    <ligand>
        <name>Mg(2+)</name>
        <dbReference type="ChEBI" id="CHEBI:18420"/>
    </ligand>
</feature>
<dbReference type="NCBIfam" id="TIGR00516">
    <property type="entry name" value="acpS"/>
    <property type="match status" value="1"/>
</dbReference>
<dbReference type="Gene3D" id="3.90.470.20">
    <property type="entry name" value="4'-phosphopantetheinyl transferase domain"/>
    <property type="match status" value="1"/>
</dbReference>